<evidence type="ECO:0000313" key="2">
    <source>
        <dbReference type="EMBL" id="CAL4986872.1"/>
    </source>
</evidence>
<name>A0ABC9AVD5_9POAL</name>
<evidence type="ECO:0000313" key="3">
    <source>
        <dbReference type="Proteomes" id="UP001497457"/>
    </source>
</evidence>
<dbReference type="PANTHER" id="PTHR33110">
    <property type="entry name" value="F-BOX/KELCH-REPEAT PROTEIN-RELATED"/>
    <property type="match status" value="1"/>
</dbReference>
<proteinExistence type="predicted"/>
<dbReference type="AlphaFoldDB" id="A0ABC9AVD5"/>
<protein>
    <recommendedName>
        <fullName evidence="1">KIB1-4 beta-propeller domain-containing protein</fullName>
    </recommendedName>
</protein>
<gene>
    <name evidence="2" type="ORF">URODEC1_LOCUS58560</name>
</gene>
<feature type="domain" description="KIB1-4 beta-propeller" evidence="1">
    <location>
        <begin position="44"/>
        <end position="145"/>
    </location>
</feature>
<dbReference type="InterPro" id="IPR005174">
    <property type="entry name" value="KIB1-4_b-propeller"/>
</dbReference>
<keyword evidence="3" id="KW-1185">Reference proteome</keyword>
<accession>A0ABC9AVD5</accession>
<dbReference type="PANTHER" id="PTHR33110:SF111">
    <property type="entry name" value="DUF295 DOMAIN-CONTAINING PROTEIN"/>
    <property type="match status" value="1"/>
</dbReference>
<reference evidence="2" key="1">
    <citation type="submission" date="2024-10" db="EMBL/GenBank/DDBJ databases">
        <authorList>
            <person name="Ryan C."/>
        </authorList>
    </citation>
    <scope>NUCLEOTIDE SEQUENCE [LARGE SCALE GENOMIC DNA]</scope>
</reference>
<organism evidence="2 3">
    <name type="scientific">Urochloa decumbens</name>
    <dbReference type="NCBI Taxonomy" id="240449"/>
    <lineage>
        <taxon>Eukaryota</taxon>
        <taxon>Viridiplantae</taxon>
        <taxon>Streptophyta</taxon>
        <taxon>Embryophyta</taxon>
        <taxon>Tracheophyta</taxon>
        <taxon>Spermatophyta</taxon>
        <taxon>Magnoliopsida</taxon>
        <taxon>Liliopsida</taxon>
        <taxon>Poales</taxon>
        <taxon>Poaceae</taxon>
        <taxon>PACMAD clade</taxon>
        <taxon>Panicoideae</taxon>
        <taxon>Panicodae</taxon>
        <taxon>Paniceae</taxon>
        <taxon>Melinidinae</taxon>
        <taxon>Urochloa</taxon>
    </lineage>
</organism>
<dbReference type="EMBL" id="OZ075133">
    <property type="protein sequence ID" value="CAL4986872.1"/>
    <property type="molecule type" value="Genomic_DNA"/>
</dbReference>
<feature type="domain" description="KIB1-4 beta-propeller" evidence="1">
    <location>
        <begin position="182"/>
        <end position="458"/>
    </location>
</feature>
<evidence type="ECO:0000259" key="1">
    <source>
        <dbReference type="Pfam" id="PF03478"/>
    </source>
</evidence>
<dbReference type="Pfam" id="PF03478">
    <property type="entry name" value="Beta-prop_KIB1-4"/>
    <property type="match status" value="2"/>
</dbReference>
<sequence length="499" mass="55270">MEEAPPASWSDIPVELAGLVLGCLPAHVDRVAAVCPQWRAAARQVPLPPPMPMLLVPDGTVYSLSLPMPHLIAAIFRFWEDCTGIAVCQPGATSWWSVRVNQWAHLFHDIVFHQGKLYALDSMDTLFAVDISADQSTGNPCVSQIQNDRTEFMRLNGTGLRCLRPTLGSEATVYSLPGSEAFHFPACAGYTDACGTGNWLVFSGEDGCFLRDPFTNETVTVPALSRTRFQRVGDESDDAAGPSWMEMCKGKLPDAHKIVFCSPHLIAAIFNYSSVEITRIAVCQPGASSWWSVLGNGPMFVDIVFHQGKLYALGSEVTLFAVHISVDHSTGDPWVSQIQQVIGGLLSTQMIFLPDGLLILRVSYLVESHCAVLLVCREIDLRLKAGNWDSIEVLEAERSRFEVYEANFSQSHWTKVTTLGNDQVLFLCRRFCRSVNISHNEMPGDRIFFMDNDEGYYPGYSEEASSSCSVYSMRDSEVSTPLPMVSWKPGEVFATWLFP</sequence>
<dbReference type="Proteomes" id="UP001497457">
    <property type="component" value="Chromosome 23rd"/>
</dbReference>